<dbReference type="Pfam" id="PF14825">
    <property type="entry name" value="CFAP77"/>
    <property type="match status" value="1"/>
</dbReference>
<organism evidence="2 3">
    <name type="scientific">Oreochromis aureus</name>
    <name type="common">Israeli tilapia</name>
    <name type="synonym">Chromis aureus</name>
    <dbReference type="NCBI Taxonomy" id="47969"/>
    <lineage>
        <taxon>Eukaryota</taxon>
        <taxon>Metazoa</taxon>
        <taxon>Chordata</taxon>
        <taxon>Craniata</taxon>
        <taxon>Vertebrata</taxon>
        <taxon>Euteleostomi</taxon>
        <taxon>Actinopterygii</taxon>
        <taxon>Neopterygii</taxon>
        <taxon>Teleostei</taxon>
        <taxon>Neoteleostei</taxon>
        <taxon>Acanthomorphata</taxon>
        <taxon>Ovalentaria</taxon>
        <taxon>Cichlomorphae</taxon>
        <taxon>Cichliformes</taxon>
        <taxon>Cichlidae</taxon>
        <taxon>African cichlids</taxon>
        <taxon>Pseudocrenilabrinae</taxon>
        <taxon>Oreochromini</taxon>
        <taxon>Oreochromis</taxon>
    </lineage>
</organism>
<dbReference type="GeneID" id="116324076"/>
<dbReference type="PANTHER" id="PTHR28617">
    <property type="entry name" value="CILIA- AND FLAGELLA-ASSOCIATED PROTEIN 77"/>
    <property type="match status" value="1"/>
</dbReference>
<dbReference type="OMA" id="QPTCPQE"/>
<keyword evidence="3" id="KW-1185">Reference proteome</keyword>
<evidence type="ECO:0000313" key="2">
    <source>
        <dbReference type="Ensembl" id="ENSOABP00000004795.1"/>
    </source>
</evidence>
<evidence type="ECO:0000256" key="1">
    <source>
        <dbReference type="SAM" id="MobiDB-lite"/>
    </source>
</evidence>
<accession>A0A668RQU8</accession>
<dbReference type="Proteomes" id="UP000472276">
    <property type="component" value="Unassembled WGS sequence"/>
</dbReference>
<dbReference type="RefSeq" id="XP_031600477.1">
    <property type="nucleotide sequence ID" value="XM_031744617.2"/>
</dbReference>
<reference evidence="2" key="2">
    <citation type="submission" date="2025-09" db="UniProtKB">
        <authorList>
            <consortium name="Ensembl"/>
        </authorList>
    </citation>
    <scope>IDENTIFICATION</scope>
</reference>
<dbReference type="AlphaFoldDB" id="A0A668RQU8"/>
<reference evidence="2" key="1">
    <citation type="submission" date="2025-08" db="UniProtKB">
        <authorList>
            <consortium name="Ensembl"/>
        </authorList>
    </citation>
    <scope>IDENTIFICATION</scope>
</reference>
<name>A0A668RQU8_OREAU</name>
<gene>
    <name evidence="2" type="primary">CFAP77</name>
</gene>
<proteinExistence type="predicted"/>
<dbReference type="Ensembl" id="ENSOABT00000004970.2">
    <property type="protein sequence ID" value="ENSOABP00000004795.1"/>
    <property type="gene ID" value="ENSOABG00000002739.2"/>
</dbReference>
<feature type="region of interest" description="Disordered" evidence="1">
    <location>
        <begin position="216"/>
        <end position="247"/>
    </location>
</feature>
<evidence type="ECO:0000313" key="3">
    <source>
        <dbReference type="Proteomes" id="UP000472276"/>
    </source>
</evidence>
<dbReference type="RefSeq" id="XP_031600476.1">
    <property type="nucleotide sequence ID" value="XM_031744616.2"/>
</dbReference>
<protein>
    <submittedName>
        <fullName evidence="2">Uncharacterized protein</fullName>
    </submittedName>
</protein>
<feature type="compositionally biased region" description="Polar residues" evidence="1">
    <location>
        <begin position="221"/>
        <end position="230"/>
    </location>
</feature>
<sequence length="247" mass="27489">MSSSPRVGVVRRSMLTDPLLIKAPLGRSRSKGLAAPGPDFTFGTSSNLLRDGGVAEALSSWNVQPRQEESATQLADFVSLNREAVKSGMVTPKELSQYRAQRAQSSASELRHGRLPRRRDQVPDITFGVRNRPSSPMSDVLSHQYVQRWLHDQLSKNQTNNLKCKMKPGCIPDTRTTLLRRSKSLPVIETPPKPARFAQVGPALDTFRDQETRVRAFGARRSSSQTQRSVLRTARHEEPGGKRAKPL</sequence>
<dbReference type="InterPro" id="IPR029147">
    <property type="entry name" value="CFAP77"/>
</dbReference>
<dbReference type="PANTHER" id="PTHR28617:SF1">
    <property type="entry name" value="CILIA- AND FLAGELLA-ASSOCIATED PROTEIN 77"/>
    <property type="match status" value="1"/>
</dbReference>